<feature type="region of interest" description="Disordered" evidence="1">
    <location>
        <begin position="1"/>
        <end position="25"/>
    </location>
</feature>
<gene>
    <name evidence="3" type="ORF">CC84DRAFT_834123</name>
</gene>
<evidence type="ECO:0000313" key="3">
    <source>
        <dbReference type="EMBL" id="OAG05278.1"/>
    </source>
</evidence>
<dbReference type="Pfam" id="PF12770">
    <property type="entry name" value="CHAT"/>
    <property type="match status" value="1"/>
</dbReference>
<sequence>MTKRRPAKIGPGSAHLGESSPSQITSHRLSLHEIVISPSLKRELTSPYENGGTGYFPIVDSPFDGDTKVATILKEGEKKEHDAEAEPDPRKRQHHLSEALRIYNAGCNAKELYERISDVYGARIWLFDRSDWANVFFSAARVCTRFSKNPPVDRNGQTISPPQFKCNGSVLSAPDWDHQALHYLEQGRCRSLLHSISYGSAVTYKERWVLNKAVKNDMSVVVDAAMRSMRTATSHTPSPPIATNVALPEIVTEIEHLRESPASILQHPTTHSPSSGVLGDALSGSGHRSKIRERLSLQVSESMHSSTSSVTESPSSAISTSEIDEVLLARWKIQMRWRKAFLFARTGNPNLGDVLLGDIGKLRESIPQDTIVVEYALASTPPCGIMTIVAASDGIRVAEWKQTDAIAIQKSIEDLRKSMEFAQARPGSTRAYPFSISTMSRSADRPSVPQRNASALCQERLSNLLYDSVAGPVKPHLKGMKKLIIVPSGDLANVPWSIFFNLPITVVPSLNIWNRLQTQAASAGKRHPKISVVSNAPIDHEKKRKNLPAIRDIPYSRMEALAIARAHHKGMSPFIADGKDREDFKEETKGTQILHLCAHSTFDPKFPSNSSIQLFHEPLTMSDWRELSISANLVVFSSCLSGISKAYDSGSAIGFAHTLLATGTGAFIGSLWPVNDAATFLLMIMFYEELRKSSPPADALFAAQMRMRYLTEGDLLDIIDEVQQHFLHGDADEFVLEPMDLIEELKEQKVMELREERYWAAFVLTGYGSRELYHHSVGVHEGN</sequence>
<feature type="compositionally biased region" description="Polar residues" evidence="1">
    <location>
        <begin position="266"/>
        <end position="275"/>
    </location>
</feature>
<dbReference type="AlphaFoldDB" id="A0A177CEQ5"/>
<feature type="region of interest" description="Disordered" evidence="1">
    <location>
        <begin position="265"/>
        <end position="286"/>
    </location>
</feature>
<dbReference type="InterPro" id="IPR024983">
    <property type="entry name" value="CHAT_dom"/>
</dbReference>
<dbReference type="GeneID" id="28771070"/>
<dbReference type="STRING" id="1460663.A0A177CEQ5"/>
<name>A0A177CEQ5_9PLEO</name>
<organism evidence="3 4">
    <name type="scientific">Paraphaeosphaeria sporulosa</name>
    <dbReference type="NCBI Taxonomy" id="1460663"/>
    <lineage>
        <taxon>Eukaryota</taxon>
        <taxon>Fungi</taxon>
        <taxon>Dikarya</taxon>
        <taxon>Ascomycota</taxon>
        <taxon>Pezizomycotina</taxon>
        <taxon>Dothideomycetes</taxon>
        <taxon>Pleosporomycetidae</taxon>
        <taxon>Pleosporales</taxon>
        <taxon>Massarineae</taxon>
        <taxon>Didymosphaeriaceae</taxon>
        <taxon>Paraphaeosphaeria</taxon>
    </lineage>
</organism>
<evidence type="ECO:0000313" key="4">
    <source>
        <dbReference type="Proteomes" id="UP000077069"/>
    </source>
</evidence>
<dbReference type="EMBL" id="KV441553">
    <property type="protein sequence ID" value="OAG05278.1"/>
    <property type="molecule type" value="Genomic_DNA"/>
</dbReference>
<accession>A0A177CEQ5</accession>
<feature type="domain" description="CHAT" evidence="2">
    <location>
        <begin position="460"/>
        <end position="766"/>
    </location>
</feature>
<proteinExistence type="predicted"/>
<dbReference type="Proteomes" id="UP000077069">
    <property type="component" value="Unassembled WGS sequence"/>
</dbReference>
<keyword evidence="4" id="KW-1185">Reference proteome</keyword>
<protein>
    <recommendedName>
        <fullName evidence="2">CHAT domain-containing protein</fullName>
    </recommendedName>
</protein>
<dbReference type="InParanoid" id="A0A177CEQ5"/>
<evidence type="ECO:0000256" key="1">
    <source>
        <dbReference type="SAM" id="MobiDB-lite"/>
    </source>
</evidence>
<dbReference type="OrthoDB" id="5040840at2759"/>
<reference evidence="3 4" key="1">
    <citation type="submission" date="2016-05" db="EMBL/GenBank/DDBJ databases">
        <title>Comparative analysis of secretome profiles of manganese(II)-oxidizing ascomycete fungi.</title>
        <authorList>
            <consortium name="DOE Joint Genome Institute"/>
            <person name="Zeiner C.A."/>
            <person name="Purvine S.O."/>
            <person name="Zink E.M."/>
            <person name="Wu S."/>
            <person name="Pasa-Tolic L."/>
            <person name="Chaput D.L."/>
            <person name="Haridas S."/>
            <person name="Grigoriev I.V."/>
            <person name="Santelli C.M."/>
            <person name="Hansel C.M."/>
        </authorList>
    </citation>
    <scope>NUCLEOTIDE SEQUENCE [LARGE SCALE GENOMIC DNA]</scope>
    <source>
        <strain evidence="3 4">AP3s5-JAC2a</strain>
    </source>
</reference>
<dbReference type="RefSeq" id="XP_018035643.1">
    <property type="nucleotide sequence ID" value="XM_018187584.1"/>
</dbReference>
<evidence type="ECO:0000259" key="2">
    <source>
        <dbReference type="Pfam" id="PF12770"/>
    </source>
</evidence>